<protein>
    <submittedName>
        <fullName evidence="2">Uncharacterized protein</fullName>
    </submittedName>
</protein>
<keyword evidence="3" id="KW-1185">Reference proteome</keyword>
<evidence type="ECO:0000256" key="1">
    <source>
        <dbReference type="SAM" id="Phobius"/>
    </source>
</evidence>
<keyword evidence="1" id="KW-0812">Transmembrane</keyword>
<gene>
    <name evidence="2" type="ORF">NHF51_05745</name>
</gene>
<accession>A0AAE9MIA6</accession>
<dbReference type="EMBL" id="CP099717">
    <property type="protein sequence ID" value="USV58649.1"/>
    <property type="molecule type" value="Genomic_DNA"/>
</dbReference>
<keyword evidence="1" id="KW-1133">Transmembrane helix</keyword>
<reference evidence="2" key="1">
    <citation type="submission" date="2022-06" db="EMBL/GenBank/DDBJ databases">
        <title>Complete Genome of Aeromonas sp. Strain SOD01 Isolated from an Urban Freshwater Stream.</title>
        <authorList>
            <person name="Williams L.E."/>
            <person name="Brysgel T."/>
            <person name="Capestro E.M."/>
            <person name="Foltz G.V."/>
            <person name="Gardner A.E."/>
            <person name="Ingrassia J."/>
            <person name="Peterson E."/>
            <person name="Arruda J."/>
            <person name="Flaherty I."/>
            <person name="Hunt M."/>
            <person name="Pappas G."/>
            <person name="Ramsaran S."/>
            <person name="Rocha M."/>
        </authorList>
    </citation>
    <scope>NUCLEOTIDE SEQUENCE</scope>
    <source>
        <strain evidence="2">SOD01</strain>
    </source>
</reference>
<organism evidence="2 3">
    <name type="scientific">Aeromonas encheleia</name>
    <dbReference type="NCBI Taxonomy" id="73010"/>
    <lineage>
        <taxon>Bacteria</taxon>
        <taxon>Pseudomonadati</taxon>
        <taxon>Pseudomonadota</taxon>
        <taxon>Gammaproteobacteria</taxon>
        <taxon>Aeromonadales</taxon>
        <taxon>Aeromonadaceae</taxon>
        <taxon>Aeromonas</taxon>
    </lineage>
</organism>
<feature type="transmembrane region" description="Helical" evidence="1">
    <location>
        <begin position="12"/>
        <end position="34"/>
    </location>
</feature>
<name>A0AAE9MIA6_9GAMM</name>
<feature type="transmembrane region" description="Helical" evidence="1">
    <location>
        <begin position="54"/>
        <end position="77"/>
    </location>
</feature>
<evidence type="ECO:0000313" key="2">
    <source>
        <dbReference type="EMBL" id="USV58649.1"/>
    </source>
</evidence>
<keyword evidence="1" id="KW-0472">Membrane</keyword>
<dbReference type="AlphaFoldDB" id="A0AAE9MIA6"/>
<proteinExistence type="predicted"/>
<dbReference type="Proteomes" id="UP001056890">
    <property type="component" value="Chromosome"/>
</dbReference>
<sequence length="281" mass="32033">MLFEKLSLNKPISLDSICLLLIIVIATAYITYGACMINGLVGNYDSNYDSNYKVTFFDFINGVAQIATALAFVLAWIQYRKNITQQRQLIIAAEARIQIDKMVVVIESIKVGNETNLTNIDQSITQLSNIATNFDELYSAMEEDIHKAIVRMQWQDMHFNHLRRIFSDIDPVEIIRSESSISDAELDLAVVDAQEESEKAIIPYKKYVFIQTLINHPIISPKFSLKDKFNSLDMFVVHFLNDKNLDCLFYGLMSHVDIRVCAPILAVAEPSQWALEKIPSR</sequence>
<dbReference type="RefSeq" id="WP_252995836.1">
    <property type="nucleotide sequence ID" value="NZ_CP099717.1"/>
</dbReference>
<evidence type="ECO:0000313" key="3">
    <source>
        <dbReference type="Proteomes" id="UP001056890"/>
    </source>
</evidence>